<evidence type="ECO:0000256" key="1">
    <source>
        <dbReference type="SAM" id="MobiDB-lite"/>
    </source>
</evidence>
<organism evidence="2 3">
    <name type="scientific">Caenorhabditis auriculariae</name>
    <dbReference type="NCBI Taxonomy" id="2777116"/>
    <lineage>
        <taxon>Eukaryota</taxon>
        <taxon>Metazoa</taxon>
        <taxon>Ecdysozoa</taxon>
        <taxon>Nematoda</taxon>
        <taxon>Chromadorea</taxon>
        <taxon>Rhabditida</taxon>
        <taxon>Rhabditina</taxon>
        <taxon>Rhabditomorpha</taxon>
        <taxon>Rhabditoidea</taxon>
        <taxon>Rhabditidae</taxon>
        <taxon>Peloderinae</taxon>
        <taxon>Caenorhabditis</taxon>
    </lineage>
</organism>
<sequence>MNEVASQIAVTRLSADGEPRLPAEDMGDNALDTKSTISNKSLRKASKSLKSHRSSSSSSETKKFHAEIDGLNALIEVVQKLGKSHAEMQWHDVRKGYVRETGRHLTVEEMNTIFGVHNVTKHDIFELPAVKALMTPVEGSRLMRFKLNSQRAFEAVYEIKMDSHSRHYWGQKPQVHQKNTVERIKSVSPVTLSDFSSIDVVTSPTQISSPIDDIKRSPSPEDAGIVVGNPQTYGVARSDFSGSFSEEAHGILSHQASLQSSITEDEGWISGQARSDNSSPLENKDDDEVFEKPVEQSEIKLDTLMEVDPPVEMETKTETIVKCVQPEDNLETDVVFDTIRAAEPVAATFSDKTVSNSPVVEARTPVAKLAADITLKLSQKETAEPFKVKAAPRKFVQPQIAQDVPEVAAEETVQTRHVSTPPPVRDLIARFEVAQHAEPSPKPYKGSANESVYARLRDEFGITADTPPAVHFDQASFDLEEAIDAERDEAMDSFIAEHSRDFTKERDDEDAPVSLKEQNSVTSVDHEYFYNRCRVSDNAFQRGASQSDSCKSVDMDEVLEKIHGNPPVVYRETRHIEKEEDGVTTSCTEDVITVVERKITIESQEFETKDLPTTSDALKQQRKLAESDGDIPYSIGSEDEEGPLTTADGQRADKVISVSVELDPQAKKREVAVDVPKEDPDFIENDEDANVSVLNRTLDLQAINLPQKPDPEATLPDGSVRPRRRGILRRPQCCLVM</sequence>
<evidence type="ECO:0000313" key="2">
    <source>
        <dbReference type="EMBL" id="CAD6197811.1"/>
    </source>
</evidence>
<dbReference type="OrthoDB" id="5844168at2759"/>
<reference evidence="2" key="1">
    <citation type="submission" date="2020-10" db="EMBL/GenBank/DDBJ databases">
        <authorList>
            <person name="Kikuchi T."/>
        </authorList>
    </citation>
    <scope>NUCLEOTIDE SEQUENCE</scope>
    <source>
        <strain evidence="2">NKZ352</strain>
    </source>
</reference>
<dbReference type="Proteomes" id="UP000835052">
    <property type="component" value="Unassembled WGS sequence"/>
</dbReference>
<protein>
    <submittedName>
        <fullName evidence="2">Uncharacterized protein</fullName>
    </submittedName>
</protein>
<dbReference type="EMBL" id="CAJGYM010000105">
    <property type="protein sequence ID" value="CAD6197811.1"/>
    <property type="molecule type" value="Genomic_DNA"/>
</dbReference>
<feature type="region of interest" description="Disordered" evidence="1">
    <location>
        <begin position="707"/>
        <end position="726"/>
    </location>
</feature>
<name>A0A8S1HPM1_9PELO</name>
<feature type="region of interest" description="Disordered" evidence="1">
    <location>
        <begin position="1"/>
        <end position="63"/>
    </location>
</feature>
<feature type="region of interest" description="Disordered" evidence="1">
    <location>
        <begin position="270"/>
        <end position="291"/>
    </location>
</feature>
<comment type="caution">
    <text evidence="2">The sequence shown here is derived from an EMBL/GenBank/DDBJ whole genome shotgun (WGS) entry which is preliminary data.</text>
</comment>
<feature type="region of interest" description="Disordered" evidence="1">
    <location>
        <begin position="622"/>
        <end position="647"/>
    </location>
</feature>
<proteinExistence type="predicted"/>
<evidence type="ECO:0000313" key="3">
    <source>
        <dbReference type="Proteomes" id="UP000835052"/>
    </source>
</evidence>
<dbReference type="AlphaFoldDB" id="A0A8S1HPM1"/>
<keyword evidence="3" id="KW-1185">Reference proteome</keyword>
<accession>A0A8S1HPM1</accession>
<feature type="compositionally biased region" description="Basic residues" evidence="1">
    <location>
        <begin position="41"/>
        <end position="53"/>
    </location>
</feature>
<gene>
    <name evidence="2" type="ORF">CAUJ_LOCUS13718</name>
</gene>
<feature type="region of interest" description="Disordered" evidence="1">
    <location>
        <begin position="207"/>
        <end position="227"/>
    </location>
</feature>
<feature type="compositionally biased region" description="Polar residues" evidence="1">
    <location>
        <begin position="272"/>
        <end position="281"/>
    </location>
</feature>